<organism evidence="1 2">
    <name type="scientific">Pleurodeles waltl</name>
    <name type="common">Iberian ribbed newt</name>
    <dbReference type="NCBI Taxonomy" id="8319"/>
    <lineage>
        <taxon>Eukaryota</taxon>
        <taxon>Metazoa</taxon>
        <taxon>Chordata</taxon>
        <taxon>Craniata</taxon>
        <taxon>Vertebrata</taxon>
        <taxon>Euteleostomi</taxon>
        <taxon>Amphibia</taxon>
        <taxon>Batrachia</taxon>
        <taxon>Caudata</taxon>
        <taxon>Salamandroidea</taxon>
        <taxon>Salamandridae</taxon>
        <taxon>Pleurodelinae</taxon>
        <taxon>Pleurodeles</taxon>
    </lineage>
</organism>
<evidence type="ECO:0000313" key="2">
    <source>
        <dbReference type="Proteomes" id="UP001066276"/>
    </source>
</evidence>
<dbReference type="EMBL" id="JANPWB010000009">
    <property type="protein sequence ID" value="KAJ1152249.1"/>
    <property type="molecule type" value="Genomic_DNA"/>
</dbReference>
<dbReference type="Proteomes" id="UP001066276">
    <property type="component" value="Chromosome 5"/>
</dbReference>
<sequence>MRPSRTSVITAALKASDERLSMTRPAPPPLMGHVTGLLEPVLLDSEGPSGGEDDAKLIKTNWNDNIAKL</sequence>
<keyword evidence="2" id="KW-1185">Reference proteome</keyword>
<gene>
    <name evidence="1" type="ORF">NDU88_005025</name>
</gene>
<proteinExistence type="predicted"/>
<protein>
    <submittedName>
        <fullName evidence="1">Uncharacterized protein</fullName>
    </submittedName>
</protein>
<evidence type="ECO:0000313" key="1">
    <source>
        <dbReference type="EMBL" id="KAJ1152249.1"/>
    </source>
</evidence>
<dbReference type="AlphaFoldDB" id="A0AAV7RHD5"/>
<accession>A0AAV7RHD5</accession>
<reference evidence="1" key="1">
    <citation type="journal article" date="2022" name="bioRxiv">
        <title>Sequencing and chromosome-scale assembly of the giantPleurodeles waltlgenome.</title>
        <authorList>
            <person name="Brown T."/>
            <person name="Elewa A."/>
            <person name="Iarovenko S."/>
            <person name="Subramanian E."/>
            <person name="Araus A.J."/>
            <person name="Petzold A."/>
            <person name="Susuki M."/>
            <person name="Suzuki K.-i.T."/>
            <person name="Hayashi T."/>
            <person name="Toyoda A."/>
            <person name="Oliveira C."/>
            <person name="Osipova E."/>
            <person name="Leigh N.D."/>
            <person name="Simon A."/>
            <person name="Yun M.H."/>
        </authorList>
    </citation>
    <scope>NUCLEOTIDE SEQUENCE</scope>
    <source>
        <strain evidence="1">20211129_DDA</strain>
        <tissue evidence="1">Liver</tissue>
    </source>
</reference>
<name>A0AAV7RHD5_PLEWA</name>
<comment type="caution">
    <text evidence="1">The sequence shown here is derived from an EMBL/GenBank/DDBJ whole genome shotgun (WGS) entry which is preliminary data.</text>
</comment>